<protein>
    <recommendedName>
        <fullName evidence="3">NADPH-dependent FMN reductase-like domain-containing protein</fullName>
    </recommendedName>
</protein>
<dbReference type="KEGG" id="lhb:D1010_04580"/>
<proteinExistence type="predicted"/>
<accession>A0A5P8M2R0</accession>
<sequence length="162" mass="17911">MRPILFLDTSAPPNQRVQVLTDQLLAGQDYCTVRLVESPVAAPGENRPDDQFAGVCESIQDANILVVGVPAGRQQSAMTAFAQRVLASREQFTNCPRKQMVLVLPMANRTDQVVNLWSRVAMHLDINLTAVVTDRASADQAAEYLQTGRVKRPKIKLVIRLD</sequence>
<dbReference type="EMBL" id="CP045143">
    <property type="protein sequence ID" value="QFR22776.1"/>
    <property type="molecule type" value="Genomic_DNA"/>
</dbReference>
<dbReference type="AlphaFoldDB" id="A0A5P8M2R0"/>
<name>A0A5P8M2R0_9LACO</name>
<evidence type="ECO:0008006" key="3">
    <source>
        <dbReference type="Google" id="ProtNLM"/>
    </source>
</evidence>
<gene>
    <name evidence="1" type="ORF">D1010_04580</name>
</gene>
<evidence type="ECO:0000313" key="2">
    <source>
        <dbReference type="Proteomes" id="UP000326779"/>
    </source>
</evidence>
<organism evidence="1 2">
    <name type="scientific">Schleiferilactobacillus harbinensis</name>
    <dbReference type="NCBI Taxonomy" id="304207"/>
    <lineage>
        <taxon>Bacteria</taxon>
        <taxon>Bacillati</taxon>
        <taxon>Bacillota</taxon>
        <taxon>Bacilli</taxon>
        <taxon>Lactobacillales</taxon>
        <taxon>Lactobacillaceae</taxon>
        <taxon>Schleiferilactobacillus</taxon>
    </lineage>
</organism>
<evidence type="ECO:0000313" key="1">
    <source>
        <dbReference type="EMBL" id="QFR22776.1"/>
    </source>
</evidence>
<reference evidence="1 2" key="1">
    <citation type="submission" date="2019-10" db="EMBL/GenBank/DDBJ databases">
        <title>The completed genome of Lactobacillus harbinensis M1.</title>
        <authorList>
            <person name="Zheng Y."/>
        </authorList>
    </citation>
    <scope>NUCLEOTIDE SEQUENCE [LARGE SCALE GENOMIC DNA]</scope>
    <source>
        <strain evidence="1 2">M1</strain>
    </source>
</reference>
<dbReference type="Proteomes" id="UP000326779">
    <property type="component" value="Chromosome"/>
</dbReference>
<dbReference type="RefSeq" id="WP_152260358.1">
    <property type="nucleotide sequence ID" value="NZ_CP045143.1"/>
</dbReference>